<dbReference type="Pfam" id="PF20257">
    <property type="entry name" value="SAM_HAT_C"/>
    <property type="match status" value="1"/>
</dbReference>
<dbReference type="PIRSF" id="PIRSF006779">
    <property type="entry name" value="UCP006779"/>
    <property type="match status" value="1"/>
</dbReference>
<comment type="similarity">
    <text evidence="2">Belongs to the SAM hydrolase / SAM-dependent halogenase family.</text>
</comment>
<dbReference type="eggNOG" id="COG1912">
    <property type="taxonomic scope" value="Bacteria"/>
</dbReference>
<evidence type="ECO:0000313" key="5">
    <source>
        <dbReference type="EMBL" id="EPR40000.1"/>
    </source>
</evidence>
<dbReference type="OrthoDB" id="9792195at2"/>
<evidence type="ECO:0000313" key="6">
    <source>
        <dbReference type="Proteomes" id="UP000014977"/>
    </source>
</evidence>
<dbReference type="SUPFAM" id="SSF101852">
    <property type="entry name" value="Bacterial fluorinating enzyme, C-terminal domain"/>
    <property type="match status" value="1"/>
</dbReference>
<dbReference type="AlphaFoldDB" id="S7TTC2"/>
<evidence type="ECO:0000256" key="2">
    <source>
        <dbReference type="ARBA" id="ARBA00024035"/>
    </source>
</evidence>
<keyword evidence="6" id="KW-1185">Reference proteome</keyword>
<dbReference type="InterPro" id="IPR023227">
    <property type="entry name" value="SAM_OH_AdoTrfase_C_sf"/>
</dbReference>
<organism evidence="5 6">
    <name type="scientific">Desulfococcus multivorans DSM 2059</name>
    <dbReference type="NCBI Taxonomy" id="1121405"/>
    <lineage>
        <taxon>Bacteria</taxon>
        <taxon>Pseudomonadati</taxon>
        <taxon>Thermodesulfobacteriota</taxon>
        <taxon>Desulfobacteria</taxon>
        <taxon>Desulfobacterales</taxon>
        <taxon>Desulfococcaceae</taxon>
        <taxon>Desulfococcus</taxon>
    </lineage>
</organism>
<gene>
    <name evidence="5" type="ORF">dsmv_2429</name>
</gene>
<proteinExistence type="inferred from homology"/>
<dbReference type="Gene3D" id="3.40.50.10790">
    <property type="entry name" value="S-adenosyl-l-methionine hydroxide adenosyltransferase, N-terminal"/>
    <property type="match status" value="1"/>
</dbReference>
<dbReference type="InterPro" id="IPR046469">
    <property type="entry name" value="SAM_HAT_N"/>
</dbReference>
<accession>S7TTC2</accession>
<dbReference type="EMBL" id="ATHJ01000086">
    <property type="protein sequence ID" value="EPR40000.1"/>
    <property type="molecule type" value="Genomic_DNA"/>
</dbReference>
<dbReference type="InterPro" id="IPR023228">
    <property type="entry name" value="SAM_OH_AdoTrfase_N_sf"/>
</dbReference>
<dbReference type="PANTHER" id="PTHR35092:SF1">
    <property type="entry name" value="CHLORINASE MJ1651"/>
    <property type="match status" value="1"/>
</dbReference>
<comment type="caution">
    <text evidence="5">The sequence shown here is derived from an EMBL/GenBank/DDBJ whole genome shotgun (WGS) entry which is preliminary data.</text>
</comment>
<reference evidence="5 6" key="1">
    <citation type="journal article" date="2013" name="Genome Announc.">
        <title>Draft genome sequences for three mercury-methylating, sulfate-reducing bacteria.</title>
        <authorList>
            <person name="Brown S.D."/>
            <person name="Hurt R.A.Jr."/>
            <person name="Gilmour C.C."/>
            <person name="Elias D.A."/>
        </authorList>
    </citation>
    <scope>NUCLEOTIDE SEQUENCE [LARGE SCALE GENOMIC DNA]</scope>
    <source>
        <strain evidence="5 6">DSM 2059</strain>
    </source>
</reference>
<dbReference type="InterPro" id="IPR046470">
    <property type="entry name" value="SAM_HAT_C"/>
</dbReference>
<evidence type="ECO:0008006" key="7">
    <source>
        <dbReference type="Google" id="ProtNLM"/>
    </source>
</evidence>
<dbReference type="PATRIC" id="fig|1121405.3.peg.2064"/>
<evidence type="ECO:0000259" key="3">
    <source>
        <dbReference type="Pfam" id="PF01887"/>
    </source>
</evidence>
<name>S7TTC2_DESML</name>
<keyword evidence="1" id="KW-0949">S-adenosyl-L-methionine</keyword>
<dbReference type="PANTHER" id="PTHR35092">
    <property type="entry name" value="CHLORINASE MJ1651"/>
    <property type="match status" value="1"/>
</dbReference>
<feature type="domain" description="S-adenosyl-l-methionine hydroxide adenosyltransferase C-terminal" evidence="4">
    <location>
        <begin position="175"/>
        <end position="260"/>
    </location>
</feature>
<sequence>MNCATLLTDFGLSDEYVGVMKGVILTLHPTATIIDISHDIPPQDVSAAARMIRAAFRYFPEKTVHVCVIDPGVGTDRHILAANAGGHRFIAPDNGILFPLLQEAAVETLVRVDNSDFFLPKVSHTFHGRDIFAPVAAHLLRGVSTEALGPPISLQQMVPIELSAPRRFPDGTLVGTVIGADRFGNLLTDIHHLDLDRLAPSGAPFEIQIRDIRLPGLSHAYGAPDAKRCLALIGSRGYLEIAVSGGNAHQCLDVGIGDAIHIRRRKATPSTQ</sequence>
<dbReference type="Gene3D" id="2.40.30.90">
    <property type="entry name" value="Bacterial fluorinating enzyme like"/>
    <property type="match status" value="1"/>
</dbReference>
<dbReference type="Pfam" id="PF01887">
    <property type="entry name" value="SAM_HAT_N"/>
    <property type="match status" value="1"/>
</dbReference>
<dbReference type="SUPFAM" id="SSF102522">
    <property type="entry name" value="Bacterial fluorinating enzyme, N-terminal domain"/>
    <property type="match status" value="1"/>
</dbReference>
<evidence type="ECO:0000259" key="4">
    <source>
        <dbReference type="Pfam" id="PF20257"/>
    </source>
</evidence>
<feature type="domain" description="S-adenosyl-l-methionine hydroxide adenosyltransferase N-terminal" evidence="3">
    <location>
        <begin position="5"/>
        <end position="149"/>
    </location>
</feature>
<dbReference type="STRING" id="897.B2D07_13570"/>
<dbReference type="Proteomes" id="UP000014977">
    <property type="component" value="Unassembled WGS sequence"/>
</dbReference>
<dbReference type="RefSeq" id="WP_020877186.1">
    <property type="nucleotide sequence ID" value="NZ_ATHJ01000086.1"/>
</dbReference>
<dbReference type="InterPro" id="IPR002747">
    <property type="entry name" value="SAM_OH_AdoTrfase"/>
</dbReference>
<evidence type="ECO:0000256" key="1">
    <source>
        <dbReference type="ARBA" id="ARBA00022691"/>
    </source>
</evidence>
<protein>
    <recommendedName>
        <fullName evidence="7">SAM-dependent chlorinase/fluorinase</fullName>
    </recommendedName>
</protein>